<gene>
    <name evidence="2" type="ORF">BWD41_16665</name>
</gene>
<feature type="signal peptide" evidence="1">
    <location>
        <begin position="1"/>
        <end position="20"/>
    </location>
</feature>
<dbReference type="AlphaFoldDB" id="A0AA44LE19"/>
<protein>
    <submittedName>
        <fullName evidence="2">Uncharacterized protein</fullName>
    </submittedName>
</protein>
<dbReference type="RefSeq" id="WP_075848503.1">
    <property type="nucleotide sequence ID" value="NZ_JADVFZ010000010.1"/>
</dbReference>
<proteinExistence type="predicted"/>
<dbReference type="EMBL" id="MTCP01000007">
    <property type="protein sequence ID" value="OLY68415.1"/>
    <property type="molecule type" value="Genomic_DNA"/>
</dbReference>
<evidence type="ECO:0000313" key="2">
    <source>
        <dbReference type="EMBL" id="OLY68415.1"/>
    </source>
</evidence>
<name>A0AA44LE19_CITBR</name>
<reference evidence="2 3" key="1">
    <citation type="submission" date="2017-01" db="EMBL/GenBank/DDBJ databases">
        <title>First report of the plasmid-mediated mcr-1 gene in Citrobacter freudii.</title>
        <authorList>
            <person name="Liu J."/>
            <person name="Yang Y."/>
            <person name="Li Y."/>
            <person name="Liu D."/>
            <person name="Tuo H."/>
            <person name="Davis M."/>
            <person name="Zhang A."/>
        </authorList>
    </citation>
    <scope>NUCLEOTIDE SEQUENCE [LARGE SCALE GENOMIC DNA]</scope>
    <source>
        <strain evidence="2 3">SCC4</strain>
    </source>
</reference>
<evidence type="ECO:0000256" key="1">
    <source>
        <dbReference type="SAM" id="SignalP"/>
    </source>
</evidence>
<evidence type="ECO:0000313" key="3">
    <source>
        <dbReference type="Proteomes" id="UP000185597"/>
    </source>
</evidence>
<dbReference type="Proteomes" id="UP000185597">
    <property type="component" value="Unassembled WGS sequence"/>
</dbReference>
<sequence length="152" mass="16105">MKKNILLALVISAVALSAHAKENKYTANFVNEVKSAADGNGQLSEKIIIECPAPSASGTFLITKATYDFSGNLGLYTFKNGQGPDAKLSWIGAKFKGDDLLSDEVVGFDFGFTMPHGQFFITVMKNGVVKAGINKNGTSGIQEIICKAVIPG</sequence>
<feature type="chain" id="PRO_5041210042" evidence="1">
    <location>
        <begin position="21"/>
        <end position="152"/>
    </location>
</feature>
<organism evidence="2 3">
    <name type="scientific">Citrobacter braakii</name>
    <dbReference type="NCBI Taxonomy" id="57706"/>
    <lineage>
        <taxon>Bacteria</taxon>
        <taxon>Pseudomonadati</taxon>
        <taxon>Pseudomonadota</taxon>
        <taxon>Gammaproteobacteria</taxon>
        <taxon>Enterobacterales</taxon>
        <taxon>Enterobacteriaceae</taxon>
        <taxon>Citrobacter</taxon>
        <taxon>Citrobacter freundii complex</taxon>
    </lineage>
</organism>
<comment type="caution">
    <text evidence="2">The sequence shown here is derived from an EMBL/GenBank/DDBJ whole genome shotgun (WGS) entry which is preliminary data.</text>
</comment>
<accession>A0AA44LE19</accession>
<keyword evidence="1" id="KW-0732">Signal</keyword>